<dbReference type="InterPro" id="IPR006728">
    <property type="entry name" value="YezG-like"/>
</dbReference>
<dbReference type="Pfam" id="PF04634">
    <property type="entry name" value="YezG-like"/>
    <property type="match status" value="1"/>
</dbReference>
<dbReference type="AlphaFoldDB" id="A0A1H2YIG6"/>
<dbReference type="EMBL" id="FNNQ01000009">
    <property type="protein sequence ID" value="SDX05003.1"/>
    <property type="molecule type" value="Genomic_DNA"/>
</dbReference>
<evidence type="ECO:0000313" key="2">
    <source>
        <dbReference type="Proteomes" id="UP000198534"/>
    </source>
</evidence>
<organism evidence="1 2">
    <name type="scientific">Marininema mesophilum</name>
    <dbReference type="NCBI Taxonomy" id="1048340"/>
    <lineage>
        <taxon>Bacteria</taxon>
        <taxon>Bacillati</taxon>
        <taxon>Bacillota</taxon>
        <taxon>Bacilli</taxon>
        <taxon>Bacillales</taxon>
        <taxon>Thermoactinomycetaceae</taxon>
        <taxon>Marininema</taxon>
    </lineage>
</organism>
<dbReference type="STRING" id="1048340.SAMN05444487_10989"/>
<accession>A0A1H2YIG6</accession>
<evidence type="ECO:0000313" key="1">
    <source>
        <dbReference type="EMBL" id="SDX05003.1"/>
    </source>
</evidence>
<dbReference type="Gene3D" id="3.30.500.20">
    <property type="entry name" value="BH3703-like domains"/>
    <property type="match status" value="1"/>
</dbReference>
<proteinExistence type="predicted"/>
<name>A0A1H2YIG6_9BACL</name>
<dbReference type="SUPFAM" id="SSF160424">
    <property type="entry name" value="BH3703-like"/>
    <property type="match status" value="1"/>
</dbReference>
<keyword evidence="2" id="KW-1185">Reference proteome</keyword>
<sequence length="56" mass="6555">MIEEKLGVLYPKIIETVIEIIPEEWQKIYIHRAAMEGYQSGFFITSLLPKISQFIV</sequence>
<dbReference type="Proteomes" id="UP000198534">
    <property type="component" value="Unassembled WGS sequence"/>
</dbReference>
<gene>
    <name evidence="1" type="ORF">SAMN05444487_10989</name>
</gene>
<reference evidence="1 2" key="1">
    <citation type="submission" date="2016-10" db="EMBL/GenBank/DDBJ databases">
        <authorList>
            <person name="de Groot N.N."/>
        </authorList>
    </citation>
    <scope>NUCLEOTIDE SEQUENCE [LARGE SCALE GENOMIC DNA]</scope>
    <source>
        <strain evidence="1 2">DSM 45610</strain>
    </source>
</reference>
<protein>
    <submittedName>
        <fullName evidence="1">Uncharacterized protein</fullName>
    </submittedName>
</protein>
<dbReference type="InterPro" id="IPR036170">
    <property type="entry name" value="YezG-like_sf"/>
</dbReference>